<reference evidence="2 3" key="1">
    <citation type="submission" date="2020-07" db="EMBL/GenBank/DDBJ databases">
        <title>A bifunctional nitrone conjugated secondary metabolite targeting the ribosome.</title>
        <authorList>
            <person name="Limbrick E.M."/>
            <person name="Graf M."/>
            <person name="Derewacz D.K."/>
            <person name="Nguyen F."/>
            <person name="Spraggins J.M."/>
            <person name="Wieland M."/>
            <person name="Ynigez-Gutierrez A.E."/>
            <person name="Reisman B.J."/>
            <person name="Zinshteyn B."/>
            <person name="McCulloch K."/>
            <person name="Iverson T.M."/>
            <person name="Green R."/>
            <person name="Wilson D.N."/>
            <person name="Bachmann B.O."/>
        </authorList>
    </citation>
    <scope>NUCLEOTIDE SEQUENCE [LARGE SCALE GENOMIC DNA]</scope>
    <source>
        <strain evidence="3">aurantiaca</strain>
    </source>
</reference>
<accession>A0A7H8XRF4</accession>
<feature type="signal peptide" evidence="1">
    <location>
        <begin position="1"/>
        <end position="24"/>
    </location>
</feature>
<dbReference type="EMBL" id="CP058322">
    <property type="protein sequence ID" value="QLD27375.1"/>
    <property type="molecule type" value="Genomic_DNA"/>
</dbReference>
<sequence>MHRPRMSRWRLLSAVLLGVLPVLAAVPSAAGAGRGVLLPDSTPTFRHQLLAKATADECFAGVGVPYPAGPPCAQGQAKVNQAYVWSLAQANGRLWFGTGANVNCIVAGTTLAQPTPRLYDDYVCEYASSQIVVQNPTMPTNVGDHRQPRVYVQDLASGVLTEKTDVIKNRSTDDLNRLKRTLGLRAGGTNQGVVFLAGPALGATVNMFAFDTVTGDYLGSANFTKYGNIRHFLVADGVLYAGVGVGANGKDGGYLLRWAGDRTNPFNFVEVGKLPAQIADLTEHDGRIFVSTWSAWSGGGSLAGGSAGGSAGGNPPHTVLDPLLERLGVRPIQDVDPTIAGVWMSPPLKNGAPGLTTDDVTGWEQVWSVQQYEPDPLIATTYGLGALVSYGGYLYWGTMHVPMKSTSVVAAMYPPADEYAARDTLENTQRAVSIFRGRGFGPLLGGIDLIEDVDLLYGEPQLPVYNAQANAGAGGWENMSTGYSAQFGRMGFGNIYTNYTWTMAVTDGRLFVGTMDWSYLAKDLLPQTAAQMGFSGAVEGLSDGLDPITIDPELYGGDLFMFDSNLHPATAVDTKGLGNQLNYGFRTMITDGKTLYLGMGNPMNLRTDPTDDIPEGGWELLKLTWS</sequence>
<evidence type="ECO:0000313" key="3">
    <source>
        <dbReference type="Proteomes" id="UP000509335"/>
    </source>
</evidence>
<feature type="chain" id="PRO_5028814263" evidence="1">
    <location>
        <begin position="25"/>
        <end position="626"/>
    </location>
</feature>
<dbReference type="Proteomes" id="UP000509335">
    <property type="component" value="Chromosome"/>
</dbReference>
<keyword evidence="1" id="KW-0732">Signal</keyword>
<evidence type="ECO:0000313" key="2">
    <source>
        <dbReference type="EMBL" id="QLD27375.1"/>
    </source>
</evidence>
<organism evidence="2 3">
    <name type="scientific">Micromonospora carbonacea</name>
    <dbReference type="NCBI Taxonomy" id="47853"/>
    <lineage>
        <taxon>Bacteria</taxon>
        <taxon>Bacillati</taxon>
        <taxon>Actinomycetota</taxon>
        <taxon>Actinomycetes</taxon>
        <taxon>Micromonosporales</taxon>
        <taxon>Micromonosporaceae</taxon>
        <taxon>Micromonospora</taxon>
    </lineage>
</organism>
<name>A0A7H8XRF4_9ACTN</name>
<dbReference type="AlphaFoldDB" id="A0A7H8XRF4"/>
<protein>
    <submittedName>
        <fullName evidence="2">Uncharacterized protein</fullName>
    </submittedName>
</protein>
<dbReference type="KEGG" id="mcab:HXZ27_26815"/>
<gene>
    <name evidence="2" type="ORF">HXZ27_26815</name>
</gene>
<evidence type="ECO:0000256" key="1">
    <source>
        <dbReference type="SAM" id="SignalP"/>
    </source>
</evidence>
<proteinExistence type="predicted"/>